<keyword evidence="2" id="KW-1185">Reference proteome</keyword>
<organism evidence="1 2">
    <name type="scientific">Paramecium octaurelia</name>
    <dbReference type="NCBI Taxonomy" id="43137"/>
    <lineage>
        <taxon>Eukaryota</taxon>
        <taxon>Sar</taxon>
        <taxon>Alveolata</taxon>
        <taxon>Ciliophora</taxon>
        <taxon>Intramacronucleata</taxon>
        <taxon>Oligohymenophorea</taxon>
        <taxon>Peniculida</taxon>
        <taxon>Parameciidae</taxon>
        <taxon>Paramecium</taxon>
    </lineage>
</organism>
<reference evidence="1" key="1">
    <citation type="submission" date="2021-01" db="EMBL/GenBank/DDBJ databases">
        <authorList>
            <consortium name="Genoscope - CEA"/>
            <person name="William W."/>
        </authorList>
    </citation>
    <scope>NUCLEOTIDE SEQUENCE</scope>
</reference>
<dbReference type="Proteomes" id="UP000683925">
    <property type="component" value="Unassembled WGS sequence"/>
</dbReference>
<dbReference type="AlphaFoldDB" id="A0A8S1WP19"/>
<comment type="caution">
    <text evidence="1">The sequence shown here is derived from an EMBL/GenBank/DDBJ whole genome shotgun (WGS) entry which is preliminary data.</text>
</comment>
<dbReference type="OrthoDB" id="10465978at2759"/>
<evidence type="ECO:0000313" key="1">
    <source>
        <dbReference type="EMBL" id="CAD8191443.1"/>
    </source>
</evidence>
<evidence type="ECO:0000313" key="2">
    <source>
        <dbReference type="Proteomes" id="UP000683925"/>
    </source>
</evidence>
<protein>
    <submittedName>
        <fullName evidence="1">Uncharacterized protein</fullName>
    </submittedName>
</protein>
<dbReference type="OMA" id="NINICKG"/>
<name>A0A8S1WP19_PAROT</name>
<accession>A0A8S1WP19</accession>
<dbReference type="EMBL" id="CAJJDP010000098">
    <property type="protein sequence ID" value="CAD8191443.1"/>
    <property type="molecule type" value="Genomic_DNA"/>
</dbReference>
<proteinExistence type="predicted"/>
<sequence>MLIELQLHQWIRDKVCPKIVEQQYLFKALDQQCCDEYCNDHDNVCSIIFRQDNTTSVKNYEIGYKTKDWFNRFQLLFFIFILTMNYIGKTITIAHAKSYQEQNQRNFSLPEQIKLRIALIQLQISNHQIDTHFISFIRLRGGGSCLTKTSSNKIDVYPNFQQIPEGFVTQLSTFTKIISEKSLSFQDKLNQDEVLAAFCWFQNNKLVFHILCIYQSETTKNYQLIEKITGQLMKQLLIYIKLSGFLFHQLLQICNDLLRIIFSYQLKNENGYMQSKIKKEFLETIEEVFSQIQVEAASIWLNGVQFEWQIMKTCVLHLRSNSEDIQLLKKGIFKGICQSIFEQKLSVKLAFSLFDMVKFIVLNIYDKSIQYPIKVYEVYYYFQNLTWSIVFQLKQNNSSIQDIREQIQDGYSRSIKLNKDWKFHYFWVNLISDIMCYRPILDKNEITLLLQSKTVDQNTLNQSLIKLPYSKFDHKLKLLAKHDIGSYESLKLFQKYLIQNQSDIQLLPNYISFNFNAKQEEQFKDEDLFIKSITNQSNLEILKILMKQVKYQNDQIVSNFEKSKNQLPELDSKMKSNDHMQIQLFVHELKFRMNQIKQSSLLLLCLINYIILIVNKERQINEIVLKILQGEQFQIQDQNSKNLKEQIENAIKVIHDGQEKELKDILQNVSQFWIQISQYTSLSHIELIEENLEFERSLQQKLGKTIMSFNNIYNYLNKFHIQISNIKGNFSRLLENSELNRVLNKSLNQINLVEIITSLFKPQLILELIKDSFEYYQKQFQENKEIENLQIENIFIQNIQIENNNQIENLQIKNIQDIRKILIFIHSNINICKGLETILKQHQNIVSSIQAQLQGVFDQITVKQNTCIEQITIFIKKVRDQLQQLIQKYQSQELTEEQLADFNIISNQIKEEINNI</sequence>
<gene>
    <name evidence="1" type="ORF">POCTA_138.1.T0990225</name>
</gene>